<organism evidence="2 3">
    <name type="scientific">Mytilus galloprovincialis</name>
    <name type="common">Mediterranean mussel</name>
    <dbReference type="NCBI Taxonomy" id="29158"/>
    <lineage>
        <taxon>Eukaryota</taxon>
        <taxon>Metazoa</taxon>
        <taxon>Spiralia</taxon>
        <taxon>Lophotrochozoa</taxon>
        <taxon>Mollusca</taxon>
        <taxon>Bivalvia</taxon>
        <taxon>Autobranchia</taxon>
        <taxon>Pteriomorphia</taxon>
        <taxon>Mytilida</taxon>
        <taxon>Mytiloidea</taxon>
        <taxon>Mytilidae</taxon>
        <taxon>Mytilinae</taxon>
        <taxon>Mytilus</taxon>
    </lineage>
</organism>
<reference evidence="2" key="1">
    <citation type="submission" date="2018-11" db="EMBL/GenBank/DDBJ databases">
        <authorList>
            <person name="Alioto T."/>
            <person name="Alioto T."/>
        </authorList>
    </citation>
    <scope>NUCLEOTIDE SEQUENCE</scope>
</reference>
<dbReference type="AlphaFoldDB" id="A0A8B6GLZ0"/>
<dbReference type="PROSITE" id="PS50994">
    <property type="entry name" value="INTEGRASE"/>
    <property type="match status" value="1"/>
</dbReference>
<comment type="caution">
    <text evidence="2">The sequence shown here is derived from an EMBL/GenBank/DDBJ whole genome shotgun (WGS) entry which is preliminary data.</text>
</comment>
<dbReference type="SUPFAM" id="SSF53098">
    <property type="entry name" value="Ribonuclease H-like"/>
    <property type="match status" value="1"/>
</dbReference>
<sequence length="248" mass="29702">MDMVKYSKYNDGFAYVLVVSDVFSKYLWLRQLKDKKEASVARAFEDIINGGQRPNRIHTDMGQEFRSRLVQSVFNNTGIQHIYAFNEVKASVSERAIRTIKTKISRYFMYKQSYRYIDKLQSFAKGYIHTIHSTIDMPPADVKKTNEEAVKISTTKEPRTVKHLRFRFKIGDKIRITHVRNLFSREYDEKWTDEIFTIFKRFWGDQTPIYRIKDYNGEEIIGSFYQSEHHKVDLRDDEQWKIEKNHKK</sequence>
<dbReference type="GO" id="GO:0003676">
    <property type="term" value="F:nucleic acid binding"/>
    <property type="evidence" value="ECO:0007669"/>
    <property type="project" value="InterPro"/>
</dbReference>
<dbReference type="InterPro" id="IPR036397">
    <property type="entry name" value="RNaseH_sf"/>
</dbReference>
<dbReference type="GO" id="GO:0015074">
    <property type="term" value="P:DNA integration"/>
    <property type="evidence" value="ECO:0007669"/>
    <property type="project" value="InterPro"/>
</dbReference>
<dbReference type="Proteomes" id="UP000596742">
    <property type="component" value="Unassembled WGS sequence"/>
</dbReference>
<evidence type="ECO:0000313" key="3">
    <source>
        <dbReference type="Proteomes" id="UP000596742"/>
    </source>
</evidence>
<dbReference type="PANTHER" id="PTHR46585">
    <property type="entry name" value="INTEGRASE CORE DOMAIN CONTAINING PROTEIN"/>
    <property type="match status" value="1"/>
</dbReference>
<feature type="domain" description="Integrase catalytic" evidence="1">
    <location>
        <begin position="1"/>
        <end position="147"/>
    </location>
</feature>
<dbReference type="OrthoDB" id="6120629at2759"/>
<name>A0A8B6GLZ0_MYTGA</name>
<protein>
    <recommendedName>
        <fullName evidence="1">Integrase catalytic domain-containing protein</fullName>
    </recommendedName>
</protein>
<dbReference type="EMBL" id="UYJE01008641">
    <property type="protein sequence ID" value="VDI65729.1"/>
    <property type="molecule type" value="Genomic_DNA"/>
</dbReference>
<dbReference type="InterPro" id="IPR012337">
    <property type="entry name" value="RNaseH-like_sf"/>
</dbReference>
<dbReference type="InterPro" id="IPR001584">
    <property type="entry name" value="Integrase_cat-core"/>
</dbReference>
<proteinExistence type="predicted"/>
<dbReference type="PANTHER" id="PTHR46585:SF1">
    <property type="entry name" value="CHROMO DOMAIN-CONTAINING PROTEIN"/>
    <property type="match status" value="1"/>
</dbReference>
<gene>
    <name evidence="2" type="ORF">MGAL_10B094083</name>
</gene>
<evidence type="ECO:0000313" key="2">
    <source>
        <dbReference type="EMBL" id="VDI65729.1"/>
    </source>
</evidence>
<dbReference type="Pfam" id="PF00665">
    <property type="entry name" value="rve"/>
    <property type="match status" value="1"/>
</dbReference>
<accession>A0A8B6GLZ0</accession>
<keyword evidence="3" id="KW-1185">Reference proteome</keyword>
<evidence type="ECO:0000259" key="1">
    <source>
        <dbReference type="PROSITE" id="PS50994"/>
    </source>
</evidence>
<dbReference type="Gene3D" id="3.30.420.10">
    <property type="entry name" value="Ribonuclease H-like superfamily/Ribonuclease H"/>
    <property type="match status" value="1"/>
</dbReference>